<comment type="subcellular location">
    <subcellularLocation>
        <location evidence="4">Cytoplasm</location>
    </subcellularLocation>
</comment>
<dbReference type="Proteomes" id="UP000178724">
    <property type="component" value="Unassembled WGS sequence"/>
</dbReference>
<dbReference type="AlphaFoldDB" id="A0A1F4Q080"/>
<evidence type="ECO:0000313" key="8">
    <source>
        <dbReference type="EMBL" id="OGB89270.1"/>
    </source>
</evidence>
<dbReference type="Pfam" id="PF00707">
    <property type="entry name" value="IF3_C"/>
    <property type="match status" value="1"/>
</dbReference>
<organism evidence="8 9">
    <name type="scientific">candidate division WOR-1 bacterium RIFCSPHIGHO2_01_FULL_53_15</name>
    <dbReference type="NCBI Taxonomy" id="1802564"/>
    <lineage>
        <taxon>Bacteria</taxon>
        <taxon>Bacillati</taxon>
        <taxon>Saganbacteria</taxon>
    </lineage>
</organism>
<evidence type="ECO:0000259" key="7">
    <source>
        <dbReference type="Pfam" id="PF05198"/>
    </source>
</evidence>
<comment type="subunit">
    <text evidence="4">Monomer.</text>
</comment>
<evidence type="ECO:0000313" key="9">
    <source>
        <dbReference type="Proteomes" id="UP000178724"/>
    </source>
</evidence>
<evidence type="ECO:0000256" key="1">
    <source>
        <dbReference type="ARBA" id="ARBA00005439"/>
    </source>
</evidence>
<dbReference type="GO" id="GO:0005829">
    <property type="term" value="C:cytosol"/>
    <property type="evidence" value="ECO:0007669"/>
    <property type="project" value="TreeGrafter"/>
</dbReference>
<feature type="domain" description="Translation initiation factor 3 N-terminal" evidence="7">
    <location>
        <begin position="1"/>
        <end position="69"/>
    </location>
</feature>
<evidence type="ECO:0000256" key="5">
    <source>
        <dbReference type="NCBIfam" id="TIGR00168"/>
    </source>
</evidence>
<dbReference type="GO" id="GO:0003743">
    <property type="term" value="F:translation initiation factor activity"/>
    <property type="evidence" value="ECO:0007669"/>
    <property type="project" value="UniProtKB-UniRule"/>
</dbReference>
<dbReference type="EMBL" id="METM01000027">
    <property type="protein sequence ID" value="OGB89270.1"/>
    <property type="molecule type" value="Genomic_DNA"/>
</dbReference>
<dbReference type="InterPro" id="IPR036787">
    <property type="entry name" value="T_IF-3_N_sf"/>
</dbReference>
<dbReference type="InterPro" id="IPR019814">
    <property type="entry name" value="Translation_initiation_fac_3_N"/>
</dbReference>
<evidence type="ECO:0000259" key="6">
    <source>
        <dbReference type="Pfam" id="PF00707"/>
    </source>
</evidence>
<dbReference type="Gene3D" id="3.10.20.80">
    <property type="entry name" value="Translation initiation factor 3 (IF-3), N-terminal domain"/>
    <property type="match status" value="1"/>
</dbReference>
<dbReference type="InterPro" id="IPR001288">
    <property type="entry name" value="Translation_initiation_fac_3"/>
</dbReference>
<sequence>MNERIWAKEVRLIDEESKQLGVVATPEALRLARERGLDLVLIAPASKPPVARIADYGKLRYELQKKEKEGRKSSKGGITKEIKLSQKIAQHDFDVRVAKTKELLAKGFKVKVNIMFRGREMAHKELGHKLLARFLEVIGEAAKIEAPPKMEGRSLNLLLGPKK</sequence>
<dbReference type="PANTHER" id="PTHR10938">
    <property type="entry name" value="TRANSLATION INITIATION FACTOR IF-3"/>
    <property type="match status" value="1"/>
</dbReference>
<comment type="function">
    <text evidence="4">IF-3 binds to the 30S ribosomal subunit and shifts the equilibrium between 70S ribosomes and their 50S and 30S subunits in favor of the free subunits, thus enhancing the availability of 30S subunits on which protein synthesis initiation begins.</text>
</comment>
<dbReference type="GO" id="GO:0043022">
    <property type="term" value="F:ribosome binding"/>
    <property type="evidence" value="ECO:0007669"/>
    <property type="project" value="TreeGrafter"/>
</dbReference>
<protein>
    <recommendedName>
        <fullName evidence="4 5">Translation initiation factor IF-3</fullName>
    </recommendedName>
</protein>
<keyword evidence="2 4" id="KW-0396">Initiation factor</keyword>
<dbReference type="PANTHER" id="PTHR10938:SF0">
    <property type="entry name" value="TRANSLATION INITIATION FACTOR IF-3, MITOCHONDRIAL"/>
    <property type="match status" value="1"/>
</dbReference>
<proteinExistence type="inferred from homology"/>
<dbReference type="InterPro" id="IPR019815">
    <property type="entry name" value="Translation_initiation_fac_3_C"/>
</dbReference>
<name>A0A1F4Q080_UNCSA</name>
<dbReference type="InterPro" id="IPR036788">
    <property type="entry name" value="T_IF-3_C_sf"/>
</dbReference>
<comment type="similarity">
    <text evidence="1 4">Belongs to the IF-3 family.</text>
</comment>
<reference evidence="8 9" key="1">
    <citation type="journal article" date="2016" name="Nat. Commun.">
        <title>Thousands of microbial genomes shed light on interconnected biogeochemical processes in an aquifer system.</title>
        <authorList>
            <person name="Anantharaman K."/>
            <person name="Brown C.T."/>
            <person name="Hug L.A."/>
            <person name="Sharon I."/>
            <person name="Castelle C.J."/>
            <person name="Probst A.J."/>
            <person name="Thomas B.C."/>
            <person name="Singh A."/>
            <person name="Wilkins M.J."/>
            <person name="Karaoz U."/>
            <person name="Brodie E.L."/>
            <person name="Williams K.H."/>
            <person name="Hubbard S.S."/>
            <person name="Banfield J.F."/>
        </authorList>
    </citation>
    <scope>NUCLEOTIDE SEQUENCE [LARGE SCALE GENOMIC DNA]</scope>
</reference>
<dbReference type="SUPFAM" id="SSF55200">
    <property type="entry name" value="Translation initiation factor IF3, C-terminal domain"/>
    <property type="match status" value="1"/>
</dbReference>
<dbReference type="Gene3D" id="3.30.110.10">
    <property type="entry name" value="Translation initiation factor 3 (IF-3), C-terminal domain"/>
    <property type="match status" value="1"/>
</dbReference>
<dbReference type="SUPFAM" id="SSF54364">
    <property type="entry name" value="Translation initiation factor IF3, N-terminal domain"/>
    <property type="match status" value="1"/>
</dbReference>
<accession>A0A1F4Q080</accession>
<evidence type="ECO:0000256" key="2">
    <source>
        <dbReference type="ARBA" id="ARBA00022540"/>
    </source>
</evidence>
<comment type="caution">
    <text evidence="8">The sequence shown here is derived from an EMBL/GenBank/DDBJ whole genome shotgun (WGS) entry which is preliminary data.</text>
</comment>
<keyword evidence="4" id="KW-0963">Cytoplasm</keyword>
<dbReference type="NCBIfam" id="TIGR00168">
    <property type="entry name" value="infC"/>
    <property type="match status" value="1"/>
</dbReference>
<keyword evidence="3 4" id="KW-0648">Protein biosynthesis</keyword>
<evidence type="ECO:0000256" key="4">
    <source>
        <dbReference type="HAMAP-Rule" id="MF_00080"/>
    </source>
</evidence>
<dbReference type="GO" id="GO:0032790">
    <property type="term" value="P:ribosome disassembly"/>
    <property type="evidence" value="ECO:0007669"/>
    <property type="project" value="TreeGrafter"/>
</dbReference>
<feature type="domain" description="Translation initiation factor 3 C-terminal" evidence="6">
    <location>
        <begin position="79"/>
        <end position="162"/>
    </location>
</feature>
<evidence type="ECO:0000256" key="3">
    <source>
        <dbReference type="ARBA" id="ARBA00022917"/>
    </source>
</evidence>
<dbReference type="GO" id="GO:0016020">
    <property type="term" value="C:membrane"/>
    <property type="evidence" value="ECO:0007669"/>
    <property type="project" value="TreeGrafter"/>
</dbReference>
<gene>
    <name evidence="4" type="primary">infC</name>
    <name evidence="8" type="ORF">A2625_03790</name>
</gene>
<dbReference type="HAMAP" id="MF_00080">
    <property type="entry name" value="IF_3"/>
    <property type="match status" value="1"/>
</dbReference>
<dbReference type="Pfam" id="PF05198">
    <property type="entry name" value="IF3_N"/>
    <property type="match status" value="1"/>
</dbReference>